<feature type="transmembrane region" description="Helical" evidence="12">
    <location>
        <begin position="161"/>
        <end position="182"/>
    </location>
</feature>
<dbReference type="GO" id="GO:0055085">
    <property type="term" value="P:transmembrane transport"/>
    <property type="evidence" value="ECO:0007669"/>
    <property type="project" value="InterPro"/>
</dbReference>
<dbReference type="GO" id="GO:0015833">
    <property type="term" value="P:peptide transport"/>
    <property type="evidence" value="ECO:0007669"/>
    <property type="project" value="UniProtKB-KW"/>
</dbReference>
<dbReference type="KEGG" id="bly:A2T55_12315"/>
<keyword evidence="3" id="KW-1003">Cell membrane</keyword>
<dbReference type="Pfam" id="PF00528">
    <property type="entry name" value="BPD_transp_1"/>
    <property type="match status" value="1"/>
</dbReference>
<evidence type="ECO:0000313" key="14">
    <source>
        <dbReference type="EMBL" id="AMT94460.1"/>
    </source>
</evidence>
<reference evidence="15" key="1">
    <citation type="submission" date="2016-03" db="EMBL/GenBank/DDBJ databases">
        <authorList>
            <person name="Ploux O."/>
        </authorList>
    </citation>
    <scope>NUCLEOTIDE SEQUENCE [LARGE SCALE GENOMIC DNA]</scope>
    <source>
        <strain evidence="15">BS258</strain>
    </source>
</reference>
<feature type="transmembrane region" description="Helical" evidence="12">
    <location>
        <begin position="213"/>
        <end position="235"/>
    </location>
</feature>
<evidence type="ECO:0000256" key="12">
    <source>
        <dbReference type="RuleBase" id="RU363032"/>
    </source>
</evidence>
<evidence type="ECO:0000256" key="6">
    <source>
        <dbReference type="ARBA" id="ARBA00022856"/>
    </source>
</evidence>
<name>A0A142NQ15_BRELN</name>
<evidence type="ECO:0000259" key="13">
    <source>
        <dbReference type="PROSITE" id="PS50928"/>
    </source>
</evidence>
<feature type="transmembrane region" description="Helical" evidence="12">
    <location>
        <begin position="134"/>
        <end position="155"/>
    </location>
</feature>
<keyword evidence="4" id="KW-0997">Cell inner membrane</keyword>
<comment type="similarity">
    <text evidence="10">Belongs to the binding-protein-dependent transport system permease family. OppBC subfamily.</text>
</comment>
<dbReference type="GO" id="GO:0005886">
    <property type="term" value="C:plasma membrane"/>
    <property type="evidence" value="ECO:0007669"/>
    <property type="project" value="UniProtKB-SubCell"/>
</dbReference>
<evidence type="ECO:0000256" key="11">
    <source>
        <dbReference type="ARBA" id="ARBA00072251"/>
    </source>
</evidence>
<evidence type="ECO:0000256" key="8">
    <source>
        <dbReference type="ARBA" id="ARBA00022989"/>
    </source>
</evidence>
<keyword evidence="9 12" id="KW-0472">Membrane</keyword>
<sequence>MATDIPISTEPGTEVVSKRSKPTSRAMLIWRRLRSTPRFWVGGILLAFFVLFALFGNTINIYSPTDQDVFALNEPPSAQHWFGTNTIGQDIYAQTVVGLQKSLLIGIIAGPCASILAAIIGSTAGYFGGRVEAIIVWFINLLLVLPSFFILVLMAPLLRQLSWTAIVVFLVLFGWMIMAQVVRNQTKAIKDRDFVRAARYMGVSTPKILSRHIIPNVASILIVDATLGVVSAILAETSLSYFNLGIQKPDVSIGTLLADGSGAAATRPWLFVFPAGVLVLMLFAISLMADALRDAIDPTSGVNRD</sequence>
<dbReference type="SUPFAM" id="SSF161098">
    <property type="entry name" value="MetI-like"/>
    <property type="match status" value="1"/>
</dbReference>
<dbReference type="InterPro" id="IPR000515">
    <property type="entry name" value="MetI-like"/>
</dbReference>
<dbReference type="RefSeq" id="WP_062243767.1">
    <property type="nucleotide sequence ID" value="NZ_CP014869.1"/>
</dbReference>
<evidence type="ECO:0000256" key="5">
    <source>
        <dbReference type="ARBA" id="ARBA00022692"/>
    </source>
</evidence>
<dbReference type="PROSITE" id="PS50928">
    <property type="entry name" value="ABC_TM1"/>
    <property type="match status" value="1"/>
</dbReference>
<dbReference type="AlphaFoldDB" id="A0A142NQ15"/>
<dbReference type="PANTHER" id="PTHR43386">
    <property type="entry name" value="OLIGOPEPTIDE TRANSPORT SYSTEM PERMEASE PROTEIN APPC"/>
    <property type="match status" value="1"/>
</dbReference>
<evidence type="ECO:0000256" key="1">
    <source>
        <dbReference type="ARBA" id="ARBA00004429"/>
    </source>
</evidence>
<dbReference type="InterPro" id="IPR025966">
    <property type="entry name" value="OppC_N"/>
</dbReference>
<feature type="transmembrane region" description="Helical" evidence="12">
    <location>
        <begin position="269"/>
        <end position="289"/>
    </location>
</feature>
<keyword evidence="2 12" id="KW-0813">Transport</keyword>
<evidence type="ECO:0000313" key="15">
    <source>
        <dbReference type="Proteomes" id="UP000075950"/>
    </source>
</evidence>
<accession>A0A142NQ15</accession>
<evidence type="ECO:0000256" key="3">
    <source>
        <dbReference type="ARBA" id="ARBA00022475"/>
    </source>
</evidence>
<evidence type="ECO:0000256" key="9">
    <source>
        <dbReference type="ARBA" id="ARBA00023136"/>
    </source>
</evidence>
<evidence type="ECO:0000256" key="10">
    <source>
        <dbReference type="ARBA" id="ARBA00024202"/>
    </source>
</evidence>
<dbReference type="Pfam" id="PF12911">
    <property type="entry name" value="OppC_N"/>
    <property type="match status" value="1"/>
</dbReference>
<keyword evidence="8 12" id="KW-1133">Transmembrane helix</keyword>
<gene>
    <name evidence="14" type="ORF">A2T55_12315</name>
</gene>
<dbReference type="InterPro" id="IPR050366">
    <property type="entry name" value="BP-dependent_transpt_permease"/>
</dbReference>
<feature type="transmembrane region" description="Helical" evidence="12">
    <location>
        <begin position="39"/>
        <end position="62"/>
    </location>
</feature>
<evidence type="ECO:0000256" key="4">
    <source>
        <dbReference type="ARBA" id="ARBA00022519"/>
    </source>
</evidence>
<keyword evidence="6" id="KW-0571">Peptide transport</keyword>
<feature type="domain" description="ABC transmembrane type-1" evidence="13">
    <location>
        <begin position="99"/>
        <end position="289"/>
    </location>
</feature>
<dbReference type="EMBL" id="CP014869">
    <property type="protein sequence ID" value="AMT94460.1"/>
    <property type="molecule type" value="Genomic_DNA"/>
</dbReference>
<protein>
    <recommendedName>
        <fullName evidence="11">Oligopeptide transport system permease protein OppC</fullName>
    </recommendedName>
</protein>
<evidence type="ECO:0000256" key="2">
    <source>
        <dbReference type="ARBA" id="ARBA00022448"/>
    </source>
</evidence>
<keyword evidence="5 12" id="KW-0812">Transmembrane</keyword>
<dbReference type="GO" id="GO:0015031">
    <property type="term" value="P:protein transport"/>
    <property type="evidence" value="ECO:0007669"/>
    <property type="project" value="UniProtKB-KW"/>
</dbReference>
<dbReference type="Proteomes" id="UP000075950">
    <property type="component" value="Chromosome"/>
</dbReference>
<organism evidence="14 15">
    <name type="scientific">Brevibacterium linens</name>
    <dbReference type="NCBI Taxonomy" id="1703"/>
    <lineage>
        <taxon>Bacteria</taxon>
        <taxon>Bacillati</taxon>
        <taxon>Actinomycetota</taxon>
        <taxon>Actinomycetes</taxon>
        <taxon>Micrococcales</taxon>
        <taxon>Brevibacteriaceae</taxon>
        <taxon>Brevibacterium</taxon>
    </lineage>
</organism>
<evidence type="ECO:0000256" key="7">
    <source>
        <dbReference type="ARBA" id="ARBA00022927"/>
    </source>
</evidence>
<dbReference type="PANTHER" id="PTHR43386:SF2">
    <property type="entry name" value="OLIGOPEPTIDE TRANSPORT SYSTEM PERMEASE PROTEIN OPPC"/>
    <property type="match status" value="1"/>
</dbReference>
<keyword evidence="7" id="KW-0653">Protein transport</keyword>
<dbReference type="InterPro" id="IPR035906">
    <property type="entry name" value="MetI-like_sf"/>
</dbReference>
<comment type="subcellular location">
    <subcellularLocation>
        <location evidence="1">Cell inner membrane</location>
        <topology evidence="1">Multi-pass membrane protein</topology>
    </subcellularLocation>
    <subcellularLocation>
        <location evidence="12">Cell membrane</location>
        <topology evidence="12">Multi-pass membrane protein</topology>
    </subcellularLocation>
</comment>
<dbReference type="Gene3D" id="1.10.3720.10">
    <property type="entry name" value="MetI-like"/>
    <property type="match status" value="1"/>
</dbReference>
<feature type="transmembrane region" description="Helical" evidence="12">
    <location>
        <begin position="103"/>
        <end position="127"/>
    </location>
</feature>
<proteinExistence type="inferred from homology"/>
<dbReference type="CDD" id="cd06261">
    <property type="entry name" value="TM_PBP2"/>
    <property type="match status" value="1"/>
</dbReference>